<accession>A0A1N7AT45</accession>
<dbReference type="EMBL" id="FTMD01000015">
    <property type="protein sequence ID" value="SIR42206.1"/>
    <property type="molecule type" value="Genomic_DNA"/>
</dbReference>
<keyword evidence="2" id="KW-1185">Reference proteome</keyword>
<protein>
    <submittedName>
        <fullName evidence="1">Phenylphosphate carboxylase, gamma subunit</fullName>
    </submittedName>
</protein>
<dbReference type="InterPro" id="IPR014097">
    <property type="entry name" value="Phenyl_P_COase_g"/>
</dbReference>
<organism evidence="1 2">
    <name type="scientific">Aromatoleum tolulyticum</name>
    <dbReference type="NCBI Taxonomy" id="34027"/>
    <lineage>
        <taxon>Bacteria</taxon>
        <taxon>Pseudomonadati</taxon>
        <taxon>Pseudomonadota</taxon>
        <taxon>Betaproteobacteria</taxon>
        <taxon>Rhodocyclales</taxon>
        <taxon>Rhodocyclaceae</taxon>
        <taxon>Aromatoleum</taxon>
    </lineage>
</organism>
<proteinExistence type="predicted"/>
<name>A0A1N7AT45_9RHOO</name>
<dbReference type="Pfam" id="PF09662">
    <property type="entry name" value="Phenyl_P_gamma"/>
    <property type="match status" value="1"/>
</dbReference>
<dbReference type="NCBIfam" id="TIGR02725">
    <property type="entry name" value="phenyl_P_gamma"/>
    <property type="match status" value="1"/>
</dbReference>
<dbReference type="Proteomes" id="UP000186819">
    <property type="component" value="Unassembled WGS sequence"/>
</dbReference>
<dbReference type="AlphaFoldDB" id="A0A1N7AT45"/>
<sequence>MANKWEVFVMDLGELAEGKELELTIRTLNDGLHKYTYQRAKVEVSSKLDQFPDSLQVRLGRGQLSDRKFSIRVIERVERMPARYL</sequence>
<evidence type="ECO:0000313" key="2">
    <source>
        <dbReference type="Proteomes" id="UP000186819"/>
    </source>
</evidence>
<dbReference type="RefSeq" id="WP_076603717.1">
    <property type="nucleotide sequence ID" value="NZ_FTMD01000015.1"/>
</dbReference>
<gene>
    <name evidence="1" type="ORF">SAMN05421829_11528</name>
</gene>
<evidence type="ECO:0000313" key="1">
    <source>
        <dbReference type="EMBL" id="SIR42206.1"/>
    </source>
</evidence>
<dbReference type="OrthoDB" id="9181074at2"/>
<reference evidence="2" key="1">
    <citation type="submission" date="2017-01" db="EMBL/GenBank/DDBJ databases">
        <authorList>
            <person name="Varghese N."/>
            <person name="Submissions S."/>
        </authorList>
    </citation>
    <scope>NUCLEOTIDE SEQUENCE [LARGE SCALE GENOMIC DNA]</scope>
    <source>
        <strain evidence="2">ATCC 51758</strain>
    </source>
</reference>
<dbReference type="STRING" id="34027.SAMN05421829_11528"/>